<dbReference type="InterPro" id="IPR036034">
    <property type="entry name" value="PDZ_sf"/>
</dbReference>
<evidence type="ECO:0000313" key="5">
    <source>
        <dbReference type="Proteomes" id="UP000824176"/>
    </source>
</evidence>
<dbReference type="Gene3D" id="3.40.50.11550">
    <property type="match status" value="1"/>
</dbReference>
<accession>A0A9D2GTM5</accession>
<evidence type="ECO:0000313" key="4">
    <source>
        <dbReference type="EMBL" id="HIZ89788.1"/>
    </source>
</evidence>
<gene>
    <name evidence="4" type="ORF">H9804_07565</name>
</gene>
<comment type="caution">
    <text evidence="4">The sequence shown here is derived from an EMBL/GenBank/DDBJ whole genome shotgun (WGS) entry which is preliminary data.</text>
</comment>
<reference evidence="4" key="1">
    <citation type="journal article" date="2021" name="PeerJ">
        <title>Extensive microbial diversity within the chicken gut microbiome revealed by metagenomics and culture.</title>
        <authorList>
            <person name="Gilroy R."/>
            <person name="Ravi A."/>
            <person name="Getino M."/>
            <person name="Pursley I."/>
            <person name="Horton D.L."/>
            <person name="Alikhan N.F."/>
            <person name="Baker D."/>
            <person name="Gharbi K."/>
            <person name="Hall N."/>
            <person name="Watson M."/>
            <person name="Adriaenssens E.M."/>
            <person name="Foster-Nyarko E."/>
            <person name="Jarju S."/>
            <person name="Secka A."/>
            <person name="Antonio M."/>
            <person name="Oren A."/>
            <person name="Chaudhuri R.R."/>
            <person name="La Ragione R."/>
            <person name="Hildebrand F."/>
            <person name="Pallen M.J."/>
        </authorList>
    </citation>
    <scope>NUCLEOTIDE SEQUENCE</scope>
    <source>
        <strain evidence="4">ChiW4-1371</strain>
    </source>
</reference>
<dbReference type="AlphaFoldDB" id="A0A9D2GTM5"/>
<evidence type="ECO:0000256" key="1">
    <source>
        <dbReference type="SAM" id="SignalP"/>
    </source>
</evidence>
<dbReference type="Pfam" id="PF13180">
    <property type="entry name" value="PDZ_2"/>
    <property type="match status" value="1"/>
</dbReference>
<sequence length="724" mass="83433">MKKLILSSLIFIFSCSLSYGAVYNQDNRISIPKVLGLIQNFEKNVNTPEKAAERKNTLHKLSIYGARKTQQLNDEALGFIFHMIKLNIGEEKFQLGLNKIADLKDMPSLSWLQILRCFDGINADNFYDAYFSKNPLIQLTVTNPEYITERGEYFISFTLLRKYGNNVINIPYTLEYSDRKEYGRLQSSINREETFKVPVSLGAVKFTLDPSYQIIRELTDNEKSPVIADILNKKDILYIADEYNNIIFSVFKDVKFMKEDEVKFKDLENMNVVIGSYSNKIAKFFTDKQVNNETNSEYFIFHNPQNKEKFILLANNMQSGTLQQLEKYALNQELVFQNDKLIAKYSSPTDMGIKVLEHKNDIIIDVKNLSSLQDIIKKASEYKTIFMGESHSEYAHHANQLSVIQSMYNSKKKIAIAMEMVQYKYLNTLNDFVKGRITEKEMLDTIDYYNNWSFDYSLYAPIFKYARDNGIDIIPLNIEREVTSQIYQGQIDNLTAEQAATLPERMNTLNSRYENKIKSIFDMHAGSSYKFSDFFLSQNIWDEIMAKHLADYRKANPDTTVIVICGNGHAGKNSGIPLRYKRITGEDSFVVMQGEAIMQDEFNADIYIYTEEIKSEGTPKIGVSISMKDEDKDIVKVESVSKDSPAQKAGIKNGDIILKCGYHTINNIGNLKYALYEKGYNSVIECDIKRGKNIINKNIKLFKYDDSEEMEAFIKAHVEKMKKK</sequence>
<feature type="domain" description="PDZ" evidence="3">
    <location>
        <begin position="619"/>
        <end position="701"/>
    </location>
</feature>
<proteinExistence type="predicted"/>
<evidence type="ECO:0000259" key="2">
    <source>
        <dbReference type="Pfam" id="PF04187"/>
    </source>
</evidence>
<dbReference type="SUPFAM" id="SSF50156">
    <property type="entry name" value="PDZ domain-like"/>
    <property type="match status" value="1"/>
</dbReference>
<keyword evidence="1" id="KW-0732">Signal</keyword>
<keyword evidence="4" id="KW-0449">Lipoprotein</keyword>
<dbReference type="InterPro" id="IPR001478">
    <property type="entry name" value="PDZ"/>
</dbReference>
<evidence type="ECO:0000259" key="3">
    <source>
        <dbReference type="Pfam" id="PF13180"/>
    </source>
</evidence>
<dbReference type="EMBL" id="DXAQ01000117">
    <property type="protein sequence ID" value="HIZ89788.1"/>
    <property type="molecule type" value="Genomic_DNA"/>
</dbReference>
<dbReference type="Proteomes" id="UP000824176">
    <property type="component" value="Unassembled WGS sequence"/>
</dbReference>
<name>A0A9D2GTM5_9BACT</name>
<dbReference type="Pfam" id="PF04187">
    <property type="entry name" value="Cofac_haem_bdg"/>
    <property type="match status" value="1"/>
</dbReference>
<protein>
    <submittedName>
        <fullName evidence="4">ChaN family lipoprotein</fullName>
    </submittedName>
</protein>
<dbReference type="PROSITE" id="PS51257">
    <property type="entry name" value="PROKAR_LIPOPROTEIN"/>
    <property type="match status" value="1"/>
</dbReference>
<organism evidence="4 5">
    <name type="scientific">Candidatus Mucispirillum faecigallinarum</name>
    <dbReference type="NCBI Taxonomy" id="2838699"/>
    <lineage>
        <taxon>Bacteria</taxon>
        <taxon>Pseudomonadati</taxon>
        <taxon>Deferribacterota</taxon>
        <taxon>Deferribacteres</taxon>
        <taxon>Deferribacterales</taxon>
        <taxon>Mucispirillaceae</taxon>
        <taxon>Mucispirillum</taxon>
    </lineage>
</organism>
<dbReference type="Gene3D" id="2.30.42.10">
    <property type="match status" value="1"/>
</dbReference>
<dbReference type="SUPFAM" id="SSF159501">
    <property type="entry name" value="EreA/ChaN-like"/>
    <property type="match status" value="1"/>
</dbReference>
<dbReference type="InterPro" id="IPR007314">
    <property type="entry name" value="Cofac_haem-bd_dom"/>
</dbReference>
<feature type="chain" id="PRO_5038585042" evidence="1">
    <location>
        <begin position="22"/>
        <end position="724"/>
    </location>
</feature>
<feature type="signal peptide" evidence="1">
    <location>
        <begin position="1"/>
        <end position="21"/>
    </location>
</feature>
<feature type="domain" description="Haem-binding uptake Tiki superfamily ChaN" evidence="2">
    <location>
        <begin position="376"/>
        <end position="579"/>
    </location>
</feature>
<reference evidence="4" key="2">
    <citation type="submission" date="2021-04" db="EMBL/GenBank/DDBJ databases">
        <authorList>
            <person name="Gilroy R."/>
        </authorList>
    </citation>
    <scope>NUCLEOTIDE SEQUENCE</scope>
    <source>
        <strain evidence="4">ChiW4-1371</strain>
    </source>
</reference>
<dbReference type="CDD" id="cd14727">
    <property type="entry name" value="ChanN-like"/>
    <property type="match status" value="1"/>
</dbReference>